<sequence length="178" mass="19525">MTVRPDAGRTTVTRMMSRDEVLSVLALLRAAGTDVVIAGGWGVDALLGEETREHRDLDLLHVREQEPAVVAALESAGYTETLDRRPVRFVLSHPSGPEIDLHPLEFAADGSAVQSSFDPAEPFRYPAACFVTGTIGTTTVRCVSAEQQALFHQGYEPAGRDVADMRRLREKFGIETRF</sequence>
<evidence type="ECO:0000313" key="1">
    <source>
        <dbReference type="EMBL" id="WLQ63842.1"/>
    </source>
</evidence>
<organism evidence="1 2">
    <name type="scientific">Streptomyces glycanivorans</name>
    <dbReference type="NCBI Taxonomy" id="3033808"/>
    <lineage>
        <taxon>Bacteria</taxon>
        <taxon>Bacillati</taxon>
        <taxon>Actinomycetota</taxon>
        <taxon>Actinomycetes</taxon>
        <taxon>Kitasatosporales</taxon>
        <taxon>Streptomycetaceae</taxon>
        <taxon>Streptomyces</taxon>
    </lineage>
</organism>
<dbReference type="Pfam" id="PF10706">
    <property type="entry name" value="Aminoglyc_resit"/>
    <property type="match status" value="1"/>
</dbReference>
<dbReference type="Gene3D" id="3.30.460.40">
    <property type="match status" value="1"/>
</dbReference>
<name>A0ABY9J851_9ACTN</name>
<dbReference type="InterPro" id="IPR019646">
    <property type="entry name" value="Aminoglyc_AdlTrfase"/>
</dbReference>
<proteinExistence type="predicted"/>
<accession>A0ABY9J851</accession>
<reference evidence="1 2" key="1">
    <citation type="submission" date="2023-03" db="EMBL/GenBank/DDBJ databases">
        <title>Isolation and description of six Streptomyces strains from soil environments, able to metabolize different microbial glucans.</title>
        <authorList>
            <person name="Widen T."/>
            <person name="Larsbrink J."/>
        </authorList>
    </citation>
    <scope>NUCLEOTIDE SEQUENCE [LARGE SCALE GENOMIC DNA]</scope>
    <source>
        <strain evidence="1 2">Alt3</strain>
    </source>
</reference>
<dbReference type="Proteomes" id="UP001224433">
    <property type="component" value="Chromosome"/>
</dbReference>
<gene>
    <name evidence="1" type="ORF">P8A20_09650</name>
</gene>
<dbReference type="EMBL" id="CP120983">
    <property type="protein sequence ID" value="WLQ63842.1"/>
    <property type="molecule type" value="Genomic_DNA"/>
</dbReference>
<protein>
    <submittedName>
        <fullName evidence="1">Nucleotidyltransferase family protein</fullName>
    </submittedName>
</protein>
<keyword evidence="2" id="KW-1185">Reference proteome</keyword>
<evidence type="ECO:0000313" key="2">
    <source>
        <dbReference type="Proteomes" id="UP001224433"/>
    </source>
</evidence>